<accession>A0A7J6A4R6</accession>
<organism evidence="2 3">
    <name type="scientific">Ameiurus melas</name>
    <name type="common">Black bullhead</name>
    <name type="synonym">Silurus melas</name>
    <dbReference type="NCBI Taxonomy" id="219545"/>
    <lineage>
        <taxon>Eukaryota</taxon>
        <taxon>Metazoa</taxon>
        <taxon>Chordata</taxon>
        <taxon>Craniata</taxon>
        <taxon>Vertebrata</taxon>
        <taxon>Euteleostomi</taxon>
        <taxon>Actinopterygii</taxon>
        <taxon>Neopterygii</taxon>
        <taxon>Teleostei</taxon>
        <taxon>Ostariophysi</taxon>
        <taxon>Siluriformes</taxon>
        <taxon>Ictaluridae</taxon>
        <taxon>Ameiurus</taxon>
    </lineage>
</organism>
<feature type="compositionally biased region" description="Low complexity" evidence="1">
    <location>
        <begin position="95"/>
        <end position="112"/>
    </location>
</feature>
<gene>
    <name evidence="2" type="ORF">AMELA_G00211740</name>
</gene>
<keyword evidence="3" id="KW-1185">Reference proteome</keyword>
<reference evidence="2 3" key="1">
    <citation type="submission" date="2020-02" db="EMBL/GenBank/DDBJ databases">
        <title>A chromosome-scale genome assembly of the black bullhead catfish (Ameiurus melas).</title>
        <authorList>
            <person name="Wen M."/>
            <person name="Zham M."/>
            <person name="Cabau C."/>
            <person name="Klopp C."/>
            <person name="Donnadieu C."/>
            <person name="Roques C."/>
            <person name="Bouchez O."/>
            <person name="Lampietro C."/>
            <person name="Jouanno E."/>
            <person name="Herpin A."/>
            <person name="Louis A."/>
            <person name="Berthelot C."/>
            <person name="Parey E."/>
            <person name="Roest-Crollius H."/>
            <person name="Braasch I."/>
            <person name="Postlethwait J."/>
            <person name="Robinson-Rechavi M."/>
            <person name="Echchiki A."/>
            <person name="Begum T."/>
            <person name="Montfort J."/>
            <person name="Schartl M."/>
            <person name="Bobe J."/>
            <person name="Guiguen Y."/>
        </authorList>
    </citation>
    <scope>NUCLEOTIDE SEQUENCE [LARGE SCALE GENOMIC DNA]</scope>
    <source>
        <strain evidence="2">M_S1</strain>
        <tissue evidence="2">Blood</tissue>
    </source>
</reference>
<feature type="compositionally biased region" description="Basic and acidic residues" evidence="1">
    <location>
        <begin position="173"/>
        <end position="184"/>
    </location>
</feature>
<evidence type="ECO:0000313" key="3">
    <source>
        <dbReference type="Proteomes" id="UP000593565"/>
    </source>
</evidence>
<feature type="region of interest" description="Disordered" evidence="1">
    <location>
        <begin position="173"/>
        <end position="193"/>
    </location>
</feature>
<feature type="region of interest" description="Disordered" evidence="1">
    <location>
        <begin position="91"/>
        <end position="117"/>
    </location>
</feature>
<evidence type="ECO:0000313" key="2">
    <source>
        <dbReference type="EMBL" id="KAF4077770.1"/>
    </source>
</evidence>
<dbReference type="Proteomes" id="UP000593565">
    <property type="component" value="Unassembled WGS sequence"/>
</dbReference>
<sequence length="226" mass="25195">MAALQHQGCKLPLKYKKKKMMNCLAQCSTCRPVCSLQNGRGYVVAPPITGLIEHFAEDSFLNLGEYSAGYTQRLLLKPGAVPTLFPTLFGPSRVSESQPSTSQQGQGSKQCSALSGSRHVGCQTDGVETRSVGTLPLVSPKMRSVGTQLSMDHARDLVWRRRRTETGVSEIMKTHDSAYKPRDSDEPELSPQSSYSVPKYIVFESCLRELFETRPFHKTKWEVHSR</sequence>
<dbReference type="AlphaFoldDB" id="A0A7J6A4R6"/>
<name>A0A7J6A4R6_AMEME</name>
<evidence type="ECO:0000256" key="1">
    <source>
        <dbReference type="SAM" id="MobiDB-lite"/>
    </source>
</evidence>
<dbReference type="EMBL" id="JAAGNN010000018">
    <property type="protein sequence ID" value="KAF4077770.1"/>
    <property type="molecule type" value="Genomic_DNA"/>
</dbReference>
<comment type="caution">
    <text evidence="2">The sequence shown here is derived from an EMBL/GenBank/DDBJ whole genome shotgun (WGS) entry which is preliminary data.</text>
</comment>
<protein>
    <submittedName>
        <fullName evidence="2">Uncharacterized protein</fullName>
    </submittedName>
</protein>
<proteinExistence type="predicted"/>